<reference evidence="1" key="2">
    <citation type="submission" date="2020-09" db="EMBL/GenBank/DDBJ databases">
        <authorList>
            <person name="Sun Q."/>
            <person name="Kim S."/>
        </authorList>
    </citation>
    <scope>NUCLEOTIDE SEQUENCE</scope>
    <source>
        <strain evidence="1">KCTC 23310</strain>
    </source>
</reference>
<organism evidence="1 2">
    <name type="scientific">Neogemmobacter tilapiae</name>
    <dbReference type="NCBI Taxonomy" id="875041"/>
    <lineage>
        <taxon>Bacteria</taxon>
        <taxon>Pseudomonadati</taxon>
        <taxon>Pseudomonadota</taxon>
        <taxon>Alphaproteobacteria</taxon>
        <taxon>Rhodobacterales</taxon>
        <taxon>Paracoccaceae</taxon>
        <taxon>Neogemmobacter</taxon>
    </lineage>
</organism>
<dbReference type="Proteomes" id="UP000638981">
    <property type="component" value="Unassembled WGS sequence"/>
</dbReference>
<proteinExistence type="predicted"/>
<evidence type="ECO:0000313" key="1">
    <source>
        <dbReference type="EMBL" id="GHC57434.1"/>
    </source>
</evidence>
<dbReference type="EMBL" id="BMYJ01000006">
    <property type="protein sequence ID" value="GHC57434.1"/>
    <property type="molecule type" value="Genomic_DNA"/>
</dbReference>
<sequence length="540" mass="58842">MIKDMPRLGLLTLIAAFAIFLALEFLPGRRELNDQYTNCATQMTSTCLADIGVAEASRAKSLPSYLNEIRALGQMEYIDQAFALELRIQQGKESSPEAAIAAANRHVASHRMTAAIMGGQSPRDAFAQTAGADPGSIFISALDLWGDQPYGPRNVVRRLPDDKTRAIISEMAAMIAEKVSGSGPQSATYRAYAAELFALVGQRDDAVDVLRPLATDENWHERLNDEVFVLIGPEIAAELCGEKVDCQKEMQLRAAEVSGDVAVARTYLSDLFSKAARKEPWPDFTEMGEIIERTAERGDTEQALDFARELAALAQQKRGIFPAFPHIEAAKALALAGADTAEIRHSLDLAEADFPRKENEVVGIGMVSGPIQWGGFGLGAQASREIANLRARLGDIDAAVRLMQGIEQPDYAWSEVLTPDVPVDHLDQLLSAAKSALTEEDFAYVRACHAQELVLFDASQAHLAWSVATSEVILQEGLYGGHKAGWIYRCIATVGFDLKNSSIQRAAIESMGRSALESKDYSSLFRAALVLYDFENSERG</sequence>
<comment type="caution">
    <text evidence="1">The sequence shown here is derived from an EMBL/GenBank/DDBJ whole genome shotgun (WGS) entry which is preliminary data.</text>
</comment>
<keyword evidence="2" id="KW-1185">Reference proteome</keyword>
<evidence type="ECO:0000313" key="2">
    <source>
        <dbReference type="Proteomes" id="UP000638981"/>
    </source>
</evidence>
<gene>
    <name evidence="1" type="ORF">GCM10007315_21070</name>
</gene>
<name>A0A918TPE8_9RHOB</name>
<dbReference type="AlphaFoldDB" id="A0A918TPE8"/>
<protein>
    <submittedName>
        <fullName evidence="1">Uncharacterized protein</fullName>
    </submittedName>
</protein>
<dbReference type="RefSeq" id="WP_189411635.1">
    <property type="nucleotide sequence ID" value="NZ_BMYJ01000006.1"/>
</dbReference>
<reference evidence="1" key="1">
    <citation type="journal article" date="2014" name="Int. J. Syst. Evol. Microbiol.">
        <title>Complete genome sequence of Corynebacterium casei LMG S-19264T (=DSM 44701T), isolated from a smear-ripened cheese.</title>
        <authorList>
            <consortium name="US DOE Joint Genome Institute (JGI-PGF)"/>
            <person name="Walter F."/>
            <person name="Albersmeier A."/>
            <person name="Kalinowski J."/>
            <person name="Ruckert C."/>
        </authorList>
    </citation>
    <scope>NUCLEOTIDE SEQUENCE</scope>
    <source>
        <strain evidence="1">KCTC 23310</strain>
    </source>
</reference>
<accession>A0A918TPE8</accession>